<comment type="similarity">
    <text evidence="2">Belongs to the SNF2/RAD54 helicase family.</text>
</comment>
<evidence type="ECO:0000256" key="2">
    <source>
        <dbReference type="ARBA" id="ARBA00007025"/>
    </source>
</evidence>
<dbReference type="GO" id="GO:0003677">
    <property type="term" value="F:DNA binding"/>
    <property type="evidence" value="ECO:0007669"/>
    <property type="project" value="UniProtKB-KW"/>
</dbReference>
<evidence type="ECO:0000256" key="3">
    <source>
        <dbReference type="ARBA" id="ARBA00022741"/>
    </source>
</evidence>
<dbReference type="GO" id="GO:0005634">
    <property type="term" value="C:nucleus"/>
    <property type="evidence" value="ECO:0007669"/>
    <property type="project" value="UniProtKB-SubCell"/>
</dbReference>
<sequence length="1206" mass="137387">MDDLQVTDMLDDWVFNANETNISDTSQSLSSPSVPSSPALSLNESSLPITKVSLLSNNEDEDNQIKKRKLSEPKTASNEHKKSKQTPAYMRRNIRTLLPNEKLQDDTLSALRAEQDRLKRLAEINNNHQPFQTIYTHLSTNNRNQFKPISNEQECIVLDDDDKGHESLSVLKRYTDSNRRIVTDDDDDDSNDSDVQCVDSDTEIVNDKLTKKLQRLHVYDRVNIPDENGNILINVNHPSDDPDFYISKHLCSILKPHQVGGIRFMYDNIVESLERFQTTPGLGCILAHSMGCGKTLQVITFIDIFLRYTIAKSVLIVVPINTIQNWANEFNRWCPVGNPNIDYQRPYQLYIINETSKKLVQRAKIVENWSQTGGALLIGYEMFRLMVTKKTPQTSTSTKTNNIRITNISSLSTPLFGDTEEEEKNNETFDDIRNALINPDLVICDEGHRIKNHLASVAIALKSIKTQRRIVLTGYPLQNNLIEYWCMVDFIRPNYLGSKQEFCNMFERPILNGQCVDSTSEDRQLMRARAHVLHSLLEGFIQRRGHDVLQTDLPPKSEFVILLKLSSIQRQLYMKFLEAVGALSSTSERTLNPLRAFTICCKIWNHADVLYKFVRDRQDGSDVDIDLEIDQSSNRSLSTKTRSNSRLNLMNRSSPISSPQTMNMNNPFEPQQMSTYSVEKKEFDYDFANSILSSYITGQLSSGIKFEVALTIIDLSVQVGDKVLLFSQSLLTLNKLEEFLSQRQIPNTKQKWEKNNTYYRLDGSTSGLERERLINAFNAPNSNAKLFLISTRAGCLGINLVAANRVIVLDVSWNPCLDAQAICRIYRYGQKKHCYIYRLIADFTMEKRIYDRQIAKQGMSDRVVDELQPQNQFTRNEVENLLHFAAEEEPPASDLITKIDDISNDQILSLTCKQYAQSITKIPFTHESLLSDHKENQLTSAEKRRAQRHYQHEKEMNIYSNRSRSSNLTRGSSFVNNNNNNNSSRYINEFLQRSNQPLASTTGSHYSQPTQRQITESKIEQLKRRGITVQPVMLRSPLEVQMNSFDRQSIPAGVKIHLIKSPRGLNIRTPDGRIFSIRQSSAQTVMNNSQSSPIAPPPPPPPPPPPVLPQPSTSNLLFDLPSFPYPSSLTNDFNISTDLLNDDLDLNPPSTSSSSSAFDSLKSWQNDYLQNLDFFSDLFPNQPNMSLSPENNNNINDFTSSSLTFT</sequence>
<keyword evidence="3" id="KW-0547">Nucleotide-binding</keyword>
<feature type="region of interest" description="Disordered" evidence="9">
    <location>
        <begin position="23"/>
        <end position="42"/>
    </location>
</feature>
<dbReference type="Gene3D" id="1.20.120.850">
    <property type="entry name" value="SWI2/SNF2 ATPases, N-terminal domain"/>
    <property type="match status" value="1"/>
</dbReference>
<dbReference type="Pfam" id="PF00271">
    <property type="entry name" value="Helicase_C"/>
    <property type="match status" value="1"/>
</dbReference>
<dbReference type="Gene3D" id="3.40.50.10810">
    <property type="entry name" value="Tandem AAA-ATPase domain"/>
    <property type="match status" value="1"/>
</dbReference>
<dbReference type="SUPFAM" id="SSF52540">
    <property type="entry name" value="P-loop containing nucleoside triphosphate hydrolases"/>
    <property type="match status" value="2"/>
</dbReference>
<name>A0A814UIP6_9BILA</name>
<dbReference type="AlphaFoldDB" id="A0A814UIP6"/>
<feature type="region of interest" description="Disordered" evidence="9">
    <location>
        <begin position="1083"/>
        <end position="1113"/>
    </location>
</feature>
<dbReference type="InterPro" id="IPR014001">
    <property type="entry name" value="Helicase_ATP-bd"/>
</dbReference>
<dbReference type="Pfam" id="PF00176">
    <property type="entry name" value="SNF2-rel_dom"/>
    <property type="match status" value="1"/>
</dbReference>
<evidence type="ECO:0000256" key="9">
    <source>
        <dbReference type="SAM" id="MobiDB-lite"/>
    </source>
</evidence>
<dbReference type="InterPro" id="IPR001650">
    <property type="entry name" value="Helicase_C-like"/>
</dbReference>
<organism evidence="12 13">
    <name type="scientific">Adineta steineri</name>
    <dbReference type="NCBI Taxonomy" id="433720"/>
    <lineage>
        <taxon>Eukaryota</taxon>
        <taxon>Metazoa</taxon>
        <taxon>Spiralia</taxon>
        <taxon>Gnathifera</taxon>
        <taxon>Rotifera</taxon>
        <taxon>Eurotatoria</taxon>
        <taxon>Bdelloidea</taxon>
        <taxon>Adinetida</taxon>
        <taxon>Adinetidae</taxon>
        <taxon>Adineta</taxon>
    </lineage>
</organism>
<dbReference type="InterPro" id="IPR044574">
    <property type="entry name" value="ARIP4-like"/>
</dbReference>
<dbReference type="EMBL" id="CAJNON010000292">
    <property type="protein sequence ID" value="CAF1174042.1"/>
    <property type="molecule type" value="Genomic_DNA"/>
</dbReference>
<reference evidence="12" key="1">
    <citation type="submission" date="2021-02" db="EMBL/GenBank/DDBJ databases">
        <authorList>
            <person name="Nowell W R."/>
        </authorList>
    </citation>
    <scope>NUCLEOTIDE SEQUENCE</scope>
</reference>
<evidence type="ECO:0008006" key="14">
    <source>
        <dbReference type="Google" id="ProtNLM"/>
    </source>
</evidence>
<evidence type="ECO:0000256" key="5">
    <source>
        <dbReference type="ARBA" id="ARBA00022806"/>
    </source>
</evidence>
<dbReference type="GO" id="GO:0005524">
    <property type="term" value="F:ATP binding"/>
    <property type="evidence" value="ECO:0007669"/>
    <property type="project" value="UniProtKB-KW"/>
</dbReference>
<feature type="region of interest" description="Disordered" evidence="9">
    <location>
        <begin position="935"/>
        <end position="981"/>
    </location>
</feature>
<comment type="subcellular location">
    <subcellularLocation>
        <location evidence="1">Nucleus</location>
    </subcellularLocation>
</comment>
<dbReference type="OrthoDB" id="2020972at2759"/>
<dbReference type="InterPro" id="IPR027417">
    <property type="entry name" value="P-loop_NTPase"/>
</dbReference>
<dbReference type="PANTHER" id="PTHR45797">
    <property type="entry name" value="RAD54-LIKE"/>
    <property type="match status" value="1"/>
</dbReference>
<dbReference type="Gene3D" id="3.40.50.300">
    <property type="entry name" value="P-loop containing nucleotide triphosphate hydrolases"/>
    <property type="match status" value="2"/>
</dbReference>
<feature type="compositionally biased region" description="Pro residues" evidence="9">
    <location>
        <begin position="1094"/>
        <end position="1109"/>
    </location>
</feature>
<dbReference type="SMART" id="SM00487">
    <property type="entry name" value="DEXDc"/>
    <property type="match status" value="1"/>
</dbReference>
<evidence type="ECO:0000256" key="1">
    <source>
        <dbReference type="ARBA" id="ARBA00004123"/>
    </source>
</evidence>
<dbReference type="Proteomes" id="UP000663891">
    <property type="component" value="Unassembled WGS sequence"/>
</dbReference>
<evidence type="ECO:0000259" key="11">
    <source>
        <dbReference type="PROSITE" id="PS51194"/>
    </source>
</evidence>
<evidence type="ECO:0000256" key="6">
    <source>
        <dbReference type="ARBA" id="ARBA00022840"/>
    </source>
</evidence>
<evidence type="ECO:0000259" key="10">
    <source>
        <dbReference type="PROSITE" id="PS51192"/>
    </source>
</evidence>
<keyword evidence="8" id="KW-0539">Nucleus</keyword>
<dbReference type="PANTHER" id="PTHR45797:SF1">
    <property type="entry name" value="HELICASE ARIP4"/>
    <property type="match status" value="1"/>
</dbReference>
<dbReference type="GO" id="GO:0016887">
    <property type="term" value="F:ATP hydrolysis activity"/>
    <property type="evidence" value="ECO:0007669"/>
    <property type="project" value="InterPro"/>
</dbReference>
<comment type="caution">
    <text evidence="12">The sequence shown here is derived from an EMBL/GenBank/DDBJ whole genome shotgun (WGS) entry which is preliminary data.</text>
</comment>
<evidence type="ECO:0000256" key="7">
    <source>
        <dbReference type="ARBA" id="ARBA00023125"/>
    </source>
</evidence>
<evidence type="ECO:0000313" key="13">
    <source>
        <dbReference type="Proteomes" id="UP000663891"/>
    </source>
</evidence>
<dbReference type="PROSITE" id="PS51192">
    <property type="entry name" value="HELICASE_ATP_BIND_1"/>
    <property type="match status" value="1"/>
</dbReference>
<keyword evidence="4" id="KW-0378">Hydrolase</keyword>
<feature type="domain" description="Helicase C-terminal" evidence="11">
    <location>
        <begin position="711"/>
        <end position="871"/>
    </location>
</feature>
<feature type="compositionally biased region" description="Polar residues" evidence="9">
    <location>
        <begin position="1083"/>
        <end position="1092"/>
    </location>
</feature>
<dbReference type="InterPro" id="IPR049730">
    <property type="entry name" value="SNF2/RAD54-like_C"/>
</dbReference>
<feature type="compositionally biased region" description="Polar residues" evidence="9">
    <location>
        <begin position="958"/>
        <end position="975"/>
    </location>
</feature>
<feature type="compositionally biased region" description="Basic and acidic residues" evidence="9">
    <location>
        <begin position="935"/>
        <end position="956"/>
    </location>
</feature>
<proteinExistence type="inferred from homology"/>
<keyword evidence="5" id="KW-0347">Helicase</keyword>
<evidence type="ECO:0000256" key="8">
    <source>
        <dbReference type="ARBA" id="ARBA00023242"/>
    </source>
</evidence>
<dbReference type="PROSITE" id="PS51194">
    <property type="entry name" value="HELICASE_CTER"/>
    <property type="match status" value="1"/>
</dbReference>
<protein>
    <recommendedName>
        <fullName evidence="14">Helicase ARIP4-like</fullName>
    </recommendedName>
</protein>
<dbReference type="InterPro" id="IPR038718">
    <property type="entry name" value="SNF2-like_sf"/>
</dbReference>
<feature type="domain" description="Helicase ATP-binding" evidence="10">
    <location>
        <begin position="275"/>
        <end position="494"/>
    </location>
</feature>
<dbReference type="InterPro" id="IPR000330">
    <property type="entry name" value="SNF2_N"/>
</dbReference>
<keyword evidence="6" id="KW-0067">ATP-binding</keyword>
<dbReference type="CDD" id="cd18793">
    <property type="entry name" value="SF2_C_SNF"/>
    <property type="match status" value="1"/>
</dbReference>
<gene>
    <name evidence="12" type="ORF">VCS650_LOCUS24093</name>
</gene>
<evidence type="ECO:0000256" key="4">
    <source>
        <dbReference type="ARBA" id="ARBA00022801"/>
    </source>
</evidence>
<dbReference type="GO" id="GO:0004386">
    <property type="term" value="F:helicase activity"/>
    <property type="evidence" value="ECO:0007669"/>
    <property type="project" value="UniProtKB-KW"/>
</dbReference>
<accession>A0A814UIP6</accession>
<evidence type="ECO:0000313" key="12">
    <source>
        <dbReference type="EMBL" id="CAF1174042.1"/>
    </source>
</evidence>
<keyword evidence="7" id="KW-0238">DNA-binding</keyword>
<dbReference type="SMART" id="SM00490">
    <property type="entry name" value="HELICc"/>
    <property type="match status" value="1"/>
</dbReference>
<feature type="region of interest" description="Disordered" evidence="9">
    <location>
        <begin position="58"/>
        <end position="89"/>
    </location>
</feature>